<dbReference type="Gene3D" id="2.40.160.50">
    <property type="entry name" value="membrane protein fhac: a member of the omp85/tpsb transporter family"/>
    <property type="match status" value="1"/>
</dbReference>
<evidence type="ECO:0000313" key="8">
    <source>
        <dbReference type="Proteomes" id="UP000037755"/>
    </source>
</evidence>
<gene>
    <name evidence="7" type="ORF">AM493_02705</name>
</gene>
<evidence type="ECO:0000256" key="3">
    <source>
        <dbReference type="ARBA" id="ARBA00022729"/>
    </source>
</evidence>
<dbReference type="InterPro" id="IPR039910">
    <property type="entry name" value="D15-like"/>
</dbReference>
<dbReference type="Proteomes" id="UP000037755">
    <property type="component" value="Unassembled WGS sequence"/>
</dbReference>
<comment type="caution">
    <text evidence="7">The sequence shown here is derived from an EMBL/GenBank/DDBJ whole genome shotgun (WGS) entry which is preliminary data.</text>
</comment>
<reference evidence="7 8" key="1">
    <citation type="submission" date="2015-08" db="EMBL/GenBank/DDBJ databases">
        <title>Whole genome sequence of Flavobacterium akiainvivens IK-1T, from decaying Wikstroemia oahuensis, an endemic Hawaiian shrub.</title>
        <authorList>
            <person name="Wan X."/>
            <person name="Hou S."/>
            <person name="Saito J."/>
            <person name="Donachie S."/>
        </authorList>
    </citation>
    <scope>NUCLEOTIDE SEQUENCE [LARGE SCALE GENOMIC DNA]</scope>
    <source>
        <strain evidence="7 8">IK-1</strain>
    </source>
</reference>
<proteinExistence type="predicted"/>
<feature type="domain" description="Bacterial surface antigen (D15)" evidence="6">
    <location>
        <begin position="382"/>
        <end position="761"/>
    </location>
</feature>
<keyword evidence="5" id="KW-0998">Cell outer membrane</keyword>
<dbReference type="AlphaFoldDB" id="A0A0M8MB89"/>
<sequence>MTYRQTAQTMKTNSKLLPLLLLLLIGYGCSNTKYLPEGDMLYVGGEVTVQDSTLAKKQRKTMEKEMEALLRPRPNRSFLGLKFKLYMYNIAGEPTKDSGFRHWLRNKVGEPPVLFSQVDLDYNADVIQNYAENKGYYKARTSADSVSKNRRSKAMYTLSPGRQYTIRKVIFPDSTASPLDSVINRTKRRSLLRKGEPYDLGVIKDERDRIDQRLKNQGYFYFNPDYLLVRVDSTVGNYQVDLRVIVKPETPEKARQVYTINNIVIYPNYSLKNGQDSIQYPEGSVTYYKDFKIIDSARTFRPIIYDRTLFFHKGDIYNRRDHNLSLNRLVNLGTFKFVKNEFYPSDSVKNGLDAYYYFTPMPKKSLRFEILGKTNSANYNGSEANVNWMHRNAFKGAEQLTATVFGGLEVQVSGQNKGYNIYRVGGETSLIWPRFISPIHIADSSAYVPRTKATISYEYQKRIKLYALNSFRAQFGYLWKDNRHSEHQLNVGDINYVNPANVTREYLDMAYGNDTLEPNVALQRVIEKQLIFGPTYSYTFTNTMEKRRKHTFYYKGSLDLAGNLTGLIMGADAKGGDPKTLLNVQFSQFVKMEHDFRHYLKLGEGSSLASRVNIGVGMPWGNSTALPYLRQFFIGGTNSIRAFRARSIGPGSYDFRNEEGYSENSFLPDQSGDIKLELNTEYRAQLYNFIHGAVFVDAGNIWLWNEDPARPGAQISDKFLSELAVGTGVGLRLDLDFLVLRLDVAFPVRKPWREEGNRWVFDEIDFSTKTWRRENIVYNLAIGYPF</sequence>
<name>A0A0M8MB89_9FLAO</name>
<dbReference type="EMBL" id="LIYD01000005">
    <property type="protein sequence ID" value="KOS05064.1"/>
    <property type="molecule type" value="Genomic_DNA"/>
</dbReference>
<evidence type="ECO:0000256" key="2">
    <source>
        <dbReference type="ARBA" id="ARBA00022692"/>
    </source>
</evidence>
<evidence type="ECO:0000313" key="7">
    <source>
        <dbReference type="EMBL" id="KOS05064.1"/>
    </source>
</evidence>
<dbReference type="InterPro" id="IPR000184">
    <property type="entry name" value="Bac_surfAg_D15"/>
</dbReference>
<protein>
    <recommendedName>
        <fullName evidence="6">Bacterial surface antigen (D15) domain-containing protein</fullName>
    </recommendedName>
</protein>
<keyword evidence="3" id="KW-0732">Signal</keyword>
<dbReference type="GO" id="GO:0019867">
    <property type="term" value="C:outer membrane"/>
    <property type="evidence" value="ECO:0007669"/>
    <property type="project" value="InterPro"/>
</dbReference>
<comment type="subcellular location">
    <subcellularLocation>
        <location evidence="1">Membrane</location>
    </subcellularLocation>
</comment>
<dbReference type="PANTHER" id="PTHR12815">
    <property type="entry name" value="SORTING AND ASSEMBLY MACHINERY SAMM50 PROTEIN FAMILY MEMBER"/>
    <property type="match status" value="1"/>
</dbReference>
<keyword evidence="4" id="KW-0472">Membrane</keyword>
<keyword evidence="2" id="KW-0812">Transmembrane</keyword>
<keyword evidence="8" id="KW-1185">Reference proteome</keyword>
<evidence type="ECO:0000256" key="4">
    <source>
        <dbReference type="ARBA" id="ARBA00023136"/>
    </source>
</evidence>
<accession>A0A0M8MB89</accession>
<evidence type="ECO:0000259" key="6">
    <source>
        <dbReference type="Pfam" id="PF01103"/>
    </source>
</evidence>
<dbReference type="STRING" id="1202724.AM493_02705"/>
<dbReference type="Pfam" id="PF01103">
    <property type="entry name" value="Omp85"/>
    <property type="match status" value="1"/>
</dbReference>
<organism evidence="7 8">
    <name type="scientific">Flavobacterium akiainvivens</name>
    <dbReference type="NCBI Taxonomy" id="1202724"/>
    <lineage>
        <taxon>Bacteria</taxon>
        <taxon>Pseudomonadati</taxon>
        <taxon>Bacteroidota</taxon>
        <taxon>Flavobacteriia</taxon>
        <taxon>Flavobacteriales</taxon>
        <taxon>Flavobacteriaceae</taxon>
        <taxon>Flavobacterium</taxon>
    </lineage>
</organism>
<dbReference type="PANTHER" id="PTHR12815:SF47">
    <property type="entry name" value="TRANSLOCATION AND ASSEMBLY MODULE SUBUNIT TAMA"/>
    <property type="match status" value="1"/>
</dbReference>
<dbReference type="PROSITE" id="PS51257">
    <property type="entry name" value="PROKAR_LIPOPROTEIN"/>
    <property type="match status" value="1"/>
</dbReference>
<evidence type="ECO:0000256" key="1">
    <source>
        <dbReference type="ARBA" id="ARBA00004370"/>
    </source>
</evidence>
<evidence type="ECO:0000256" key="5">
    <source>
        <dbReference type="ARBA" id="ARBA00023237"/>
    </source>
</evidence>
<dbReference type="PATRIC" id="fig|1202724.3.peg.554"/>